<evidence type="ECO:0000313" key="3">
    <source>
        <dbReference type="Proteomes" id="UP001642540"/>
    </source>
</evidence>
<keyword evidence="3" id="KW-1185">Reference proteome</keyword>
<evidence type="ECO:0000256" key="1">
    <source>
        <dbReference type="SAM" id="Phobius"/>
    </source>
</evidence>
<organism evidence="2 3">
    <name type="scientific">Orchesella dallaii</name>
    <dbReference type="NCBI Taxonomy" id="48710"/>
    <lineage>
        <taxon>Eukaryota</taxon>
        <taxon>Metazoa</taxon>
        <taxon>Ecdysozoa</taxon>
        <taxon>Arthropoda</taxon>
        <taxon>Hexapoda</taxon>
        <taxon>Collembola</taxon>
        <taxon>Entomobryomorpha</taxon>
        <taxon>Entomobryoidea</taxon>
        <taxon>Orchesellidae</taxon>
        <taxon>Orchesellinae</taxon>
        <taxon>Orchesella</taxon>
    </lineage>
</organism>
<dbReference type="Proteomes" id="UP001642540">
    <property type="component" value="Unassembled WGS sequence"/>
</dbReference>
<feature type="transmembrane region" description="Helical" evidence="1">
    <location>
        <begin position="140"/>
        <end position="161"/>
    </location>
</feature>
<feature type="transmembrane region" description="Helical" evidence="1">
    <location>
        <begin position="72"/>
        <end position="96"/>
    </location>
</feature>
<gene>
    <name evidence="2" type="ORF">ODALV1_LOCUS27185</name>
</gene>
<feature type="transmembrane region" description="Helical" evidence="1">
    <location>
        <begin position="44"/>
        <end position="65"/>
    </location>
</feature>
<evidence type="ECO:0000313" key="2">
    <source>
        <dbReference type="EMBL" id="CAL8138020.1"/>
    </source>
</evidence>
<protein>
    <submittedName>
        <fullName evidence="2">Uncharacterized protein</fullName>
    </submittedName>
</protein>
<name>A0ABP1RXP9_9HEXA</name>
<comment type="caution">
    <text evidence="2">The sequence shown here is derived from an EMBL/GenBank/DDBJ whole genome shotgun (WGS) entry which is preliminary data.</text>
</comment>
<keyword evidence="1" id="KW-0812">Transmembrane</keyword>
<accession>A0ABP1RXP9</accession>
<dbReference type="EMBL" id="CAXLJM020000121">
    <property type="protein sequence ID" value="CAL8138020.1"/>
    <property type="molecule type" value="Genomic_DNA"/>
</dbReference>
<reference evidence="2 3" key="1">
    <citation type="submission" date="2024-08" db="EMBL/GenBank/DDBJ databases">
        <authorList>
            <person name="Cucini C."/>
            <person name="Frati F."/>
        </authorList>
    </citation>
    <scope>NUCLEOTIDE SEQUENCE [LARGE SCALE GENOMIC DNA]</scope>
</reference>
<keyword evidence="1" id="KW-1133">Transmembrane helix</keyword>
<sequence>MKLNDLKKLSYQNESCEPILEQLAQDLLAKHEELHQICVDLNEILNIILPCINMASIITMSRFFLFCLRKSWLGVANVTLKLITTWAIYIVGIKIANKSASFKSWFTTKKTINQLKLSSNEYQGKLDELNTLPIGIGTDIFYTNVGFIASHIGIILTYLFITADAISESCRR</sequence>
<proteinExistence type="predicted"/>
<keyword evidence="1" id="KW-0472">Membrane</keyword>